<dbReference type="Gene3D" id="3.40.309.10">
    <property type="entry name" value="Aldehyde Dehydrogenase, Chain A, domain 2"/>
    <property type="match status" value="1"/>
</dbReference>
<dbReference type="EMBL" id="CP163445">
    <property type="protein sequence ID" value="XDQ82414.1"/>
    <property type="molecule type" value="Genomic_DNA"/>
</dbReference>
<dbReference type="RefSeq" id="WP_369184798.1">
    <property type="nucleotide sequence ID" value="NZ_CP163445.1"/>
</dbReference>
<dbReference type="GO" id="GO:0016620">
    <property type="term" value="F:oxidoreductase activity, acting on the aldehyde or oxo group of donors, NAD or NADP as acceptor"/>
    <property type="evidence" value="ECO:0007669"/>
    <property type="project" value="InterPro"/>
</dbReference>
<dbReference type="InterPro" id="IPR029510">
    <property type="entry name" value="Ald_DH_CS_GLU"/>
</dbReference>
<feature type="active site" evidence="3">
    <location>
        <position position="254"/>
    </location>
</feature>
<dbReference type="FunFam" id="3.40.605.10:FF:000007">
    <property type="entry name" value="NAD/NADP-dependent betaine aldehyde dehydrogenase"/>
    <property type="match status" value="1"/>
</dbReference>
<dbReference type="SUPFAM" id="SSF53720">
    <property type="entry name" value="ALDH-like"/>
    <property type="match status" value="1"/>
</dbReference>
<evidence type="ECO:0000256" key="1">
    <source>
        <dbReference type="ARBA" id="ARBA00009986"/>
    </source>
</evidence>
<evidence type="ECO:0000256" key="3">
    <source>
        <dbReference type="PROSITE-ProRule" id="PRU10007"/>
    </source>
</evidence>
<dbReference type="PANTHER" id="PTHR42804">
    <property type="entry name" value="ALDEHYDE DEHYDROGENASE"/>
    <property type="match status" value="1"/>
</dbReference>
<dbReference type="PANTHER" id="PTHR42804:SF1">
    <property type="entry name" value="ALDEHYDE DEHYDROGENASE-RELATED"/>
    <property type="match status" value="1"/>
</dbReference>
<evidence type="ECO:0000256" key="2">
    <source>
        <dbReference type="ARBA" id="ARBA00023002"/>
    </source>
</evidence>
<keyword evidence="2 4" id="KW-0560">Oxidoreductase</keyword>
<dbReference type="PROSITE" id="PS00687">
    <property type="entry name" value="ALDEHYDE_DEHYDR_GLU"/>
    <property type="match status" value="1"/>
</dbReference>
<proteinExistence type="inferred from homology"/>
<evidence type="ECO:0000313" key="6">
    <source>
        <dbReference type="EMBL" id="XDQ82414.1"/>
    </source>
</evidence>
<dbReference type="InterPro" id="IPR015590">
    <property type="entry name" value="Aldehyde_DH_dom"/>
</dbReference>
<protein>
    <submittedName>
        <fullName evidence="6">Aldehyde dehydrogenase family protein</fullName>
    </submittedName>
</protein>
<sequence length="488" mass="50237">MPLEPSISDFSYDLKEHWIGGAWATSIAPAADRVFNPADGGVLGSVPRGGAADAQAALAAAAAALPGWMATPLGERSAAVRSWLGLVEADAAFLAELVSREVGTPVGLSRMVQVGLALDVARAALDAVSVLDDQRRGNSVIRRVPAGVVAAIIPWNVPLILTLQKVVPALLAGCAVVVKPSELTPLHAAYLARLAERSELPAGVLNIVFGDGLGVGAALASSPLTDLVSFTGSVRAGRSVAAAAAANLTRVHLELGGKSASLVLDDADLTRAVTASVDQAMFNSGQACLQWSRLVVPRDRVAEAEELVRTLTAGYVVGDPAAPGTDLGPLITAEAKARVVAACERGLAQGARAVVPYRELGGQFVAPVVFGDVTEDMDLAQEEIFGPVVSIMAHDGDEDAVRLANSTRYGLHGSVWSADDERAGAVARRVRSGQLEVNGGPMNPAAPFGGFGHSGIGRECGAEGIDAFCELQALHYPVEGGRAIRARG</sequence>
<evidence type="ECO:0000256" key="4">
    <source>
        <dbReference type="RuleBase" id="RU003345"/>
    </source>
</evidence>
<feature type="domain" description="Aldehyde dehydrogenase" evidence="5">
    <location>
        <begin position="33"/>
        <end position="472"/>
    </location>
</feature>
<gene>
    <name evidence="6" type="ORF">AB2U05_29970</name>
</gene>
<dbReference type="AlphaFoldDB" id="A0AB39TTG0"/>
<name>A0AB39TTG0_9ACTN</name>
<organism evidence="6">
    <name type="scientific">Streptomyces sp. Y1</name>
    <dbReference type="NCBI Taxonomy" id="3238634"/>
    <lineage>
        <taxon>Bacteria</taxon>
        <taxon>Bacillati</taxon>
        <taxon>Actinomycetota</taxon>
        <taxon>Actinomycetes</taxon>
        <taxon>Kitasatosporales</taxon>
        <taxon>Streptomycetaceae</taxon>
        <taxon>Streptomyces</taxon>
    </lineage>
</organism>
<dbReference type="InterPro" id="IPR016162">
    <property type="entry name" value="Ald_DH_N"/>
</dbReference>
<dbReference type="Pfam" id="PF00171">
    <property type="entry name" value="Aldedh"/>
    <property type="match status" value="1"/>
</dbReference>
<comment type="similarity">
    <text evidence="1 4">Belongs to the aldehyde dehydrogenase family.</text>
</comment>
<evidence type="ECO:0000259" key="5">
    <source>
        <dbReference type="Pfam" id="PF00171"/>
    </source>
</evidence>
<reference evidence="6" key="1">
    <citation type="submission" date="2024-07" db="EMBL/GenBank/DDBJ databases">
        <authorList>
            <person name="Yu S.T."/>
        </authorList>
    </citation>
    <scope>NUCLEOTIDE SEQUENCE</scope>
    <source>
        <strain evidence="6">Y1</strain>
    </source>
</reference>
<dbReference type="InterPro" id="IPR016163">
    <property type="entry name" value="Ald_DH_C"/>
</dbReference>
<dbReference type="Gene3D" id="3.40.605.10">
    <property type="entry name" value="Aldehyde Dehydrogenase, Chain A, domain 1"/>
    <property type="match status" value="1"/>
</dbReference>
<accession>A0AB39TTG0</accession>
<dbReference type="InterPro" id="IPR016161">
    <property type="entry name" value="Ald_DH/histidinol_DH"/>
</dbReference>